<dbReference type="OrthoDB" id="1407586at2"/>
<dbReference type="Pfam" id="PF04909">
    <property type="entry name" value="Amidohydro_2"/>
    <property type="match status" value="1"/>
</dbReference>
<dbReference type="RefSeq" id="WP_120177123.1">
    <property type="nucleotide sequence ID" value="NZ_AP018786.1"/>
</dbReference>
<dbReference type="GO" id="GO:0016787">
    <property type="term" value="F:hydrolase activity"/>
    <property type="evidence" value="ECO:0007669"/>
    <property type="project" value="InterPro"/>
</dbReference>
<dbReference type="InterPro" id="IPR006680">
    <property type="entry name" value="Amidohydro-rel"/>
</dbReference>
<dbReference type="InterPro" id="IPR032466">
    <property type="entry name" value="Metal_Hydrolase"/>
</dbReference>
<evidence type="ECO:0000259" key="2">
    <source>
        <dbReference type="Pfam" id="PF04909"/>
    </source>
</evidence>
<proteinExistence type="predicted"/>
<name>A0A2Z6IAH5_9BURK</name>
<keyword evidence="1" id="KW-0456">Lyase</keyword>
<dbReference type="Gene3D" id="3.20.20.140">
    <property type="entry name" value="Metal-dependent hydrolases"/>
    <property type="match status" value="1"/>
</dbReference>
<organism evidence="3 4">
    <name type="scientific">Sutterella megalosphaeroides</name>
    <dbReference type="NCBI Taxonomy" id="2494234"/>
    <lineage>
        <taxon>Bacteria</taxon>
        <taxon>Pseudomonadati</taxon>
        <taxon>Pseudomonadota</taxon>
        <taxon>Betaproteobacteria</taxon>
        <taxon>Burkholderiales</taxon>
        <taxon>Sutterellaceae</taxon>
        <taxon>Sutterella</taxon>
    </lineage>
</organism>
<accession>A0A2Z6IAH5</accession>
<dbReference type="KEGG" id="sutt:SUTMEG_14120"/>
<sequence length="317" mass="35247">MNRRTFLGTGLGLAVGAGLTTTARAQMVPWDSEEPFVFKKPTCPVIDARLRPRWGEFLKTFPAAKSGSAYARTGWTMPPSVAKESEELMLKEMDEAGITMGLAMKRNIPNESLVKMQEHFNGRIRSLCTLDASDPIDKNMELVEKYAVNGPLKGVYIEPGRAKVSTMPNDPKLYPVYDLCAEKGLTVAIMTGGNNSPNLIRSTDHAAVADIAAAFPKCKFYMAHGGWPHVQEILGVCYWYPNVYLAGDMYMFGGVPGWREYVDAANGFLQDRFLFGSAYPLLPFKETVGRYEKLIPNRAVYEKVMYKNAQALFGIEL</sequence>
<dbReference type="InterPro" id="IPR032465">
    <property type="entry name" value="ACMSD"/>
</dbReference>
<evidence type="ECO:0000313" key="4">
    <source>
        <dbReference type="Proteomes" id="UP000271003"/>
    </source>
</evidence>
<dbReference type="GO" id="GO:0016831">
    <property type="term" value="F:carboxy-lyase activity"/>
    <property type="evidence" value="ECO:0007669"/>
    <property type="project" value="InterPro"/>
</dbReference>
<dbReference type="PANTHER" id="PTHR21240">
    <property type="entry name" value="2-AMINO-3-CARBOXYLMUCONATE-6-SEMIALDEHYDE DECARBOXYLASE"/>
    <property type="match status" value="1"/>
</dbReference>
<dbReference type="EMBL" id="AP018786">
    <property type="protein sequence ID" value="BBF23521.1"/>
    <property type="molecule type" value="Genomic_DNA"/>
</dbReference>
<protein>
    <recommendedName>
        <fullName evidence="2">Amidohydrolase-related domain-containing protein</fullName>
    </recommendedName>
</protein>
<keyword evidence="4" id="KW-1185">Reference proteome</keyword>
<evidence type="ECO:0000313" key="3">
    <source>
        <dbReference type="EMBL" id="BBF23521.1"/>
    </source>
</evidence>
<feature type="domain" description="Amidohydrolase-related" evidence="2">
    <location>
        <begin position="95"/>
        <end position="315"/>
    </location>
</feature>
<dbReference type="AlphaFoldDB" id="A0A2Z6IAH5"/>
<evidence type="ECO:0000256" key="1">
    <source>
        <dbReference type="ARBA" id="ARBA00023239"/>
    </source>
</evidence>
<dbReference type="Proteomes" id="UP000271003">
    <property type="component" value="Chromosome"/>
</dbReference>
<dbReference type="SUPFAM" id="SSF51556">
    <property type="entry name" value="Metallo-dependent hydrolases"/>
    <property type="match status" value="1"/>
</dbReference>
<gene>
    <name evidence="3" type="ORF">SUTMEG_14120</name>
</gene>
<reference evidence="3 4" key="1">
    <citation type="journal article" date="2018" name="Int. J. Syst. Evol. Microbiol.">
        <title>Mesosutterella multiformis gen. nov., sp. nov., a member of the family Sutterellaceae and Sutterella megalosphaeroides sp. nov., isolated from human faeces.</title>
        <authorList>
            <person name="Sakamoto M."/>
            <person name="Ikeyama N."/>
            <person name="Kunihiro T."/>
            <person name="Iino T."/>
            <person name="Yuki M."/>
            <person name="Ohkuma M."/>
        </authorList>
    </citation>
    <scope>NUCLEOTIDE SEQUENCE [LARGE SCALE GENOMIC DNA]</scope>
    <source>
        <strain evidence="3 4">6FBBBH3</strain>
    </source>
</reference>